<proteinExistence type="predicted"/>
<evidence type="ECO:0000313" key="2">
    <source>
        <dbReference type="Proteomes" id="UP001081283"/>
    </source>
</evidence>
<reference evidence="1" key="1">
    <citation type="submission" date="2022-10" db="EMBL/GenBank/DDBJ databases">
        <title>Hoeflea sp. J2-29, isolated from marine algae.</title>
        <authorList>
            <person name="Kristyanto S."/>
            <person name="Kim J.M."/>
            <person name="Jeon C.O."/>
        </authorList>
    </citation>
    <scope>NUCLEOTIDE SEQUENCE</scope>
    <source>
        <strain evidence="1">J2-29</strain>
    </source>
</reference>
<comment type="caution">
    <text evidence="1">The sequence shown here is derived from an EMBL/GenBank/DDBJ whole genome shotgun (WGS) entry which is preliminary data.</text>
</comment>
<accession>A0ABT3YLL4</accession>
<dbReference type="EMBL" id="JAOVZQ010000001">
    <property type="protein sequence ID" value="MCY0096781.1"/>
    <property type="molecule type" value="Genomic_DNA"/>
</dbReference>
<dbReference type="RefSeq" id="WP_267614607.1">
    <property type="nucleotide sequence ID" value="NZ_JAOVZQ010000001.1"/>
</dbReference>
<name>A0ABT3YLL4_9HYPH</name>
<organism evidence="1 2">
    <name type="scientific">Hoeflea ulvae</name>
    <dbReference type="NCBI Taxonomy" id="2983764"/>
    <lineage>
        <taxon>Bacteria</taxon>
        <taxon>Pseudomonadati</taxon>
        <taxon>Pseudomonadota</taxon>
        <taxon>Alphaproteobacteria</taxon>
        <taxon>Hyphomicrobiales</taxon>
        <taxon>Rhizobiaceae</taxon>
        <taxon>Hoeflea</taxon>
    </lineage>
</organism>
<keyword evidence="2" id="KW-1185">Reference proteome</keyword>
<dbReference type="Proteomes" id="UP001081283">
    <property type="component" value="Unassembled WGS sequence"/>
</dbReference>
<gene>
    <name evidence="1" type="ORF">OEG82_22605</name>
</gene>
<protein>
    <submittedName>
        <fullName evidence="1">Uncharacterized protein</fullName>
    </submittedName>
</protein>
<evidence type="ECO:0000313" key="1">
    <source>
        <dbReference type="EMBL" id="MCY0096781.1"/>
    </source>
</evidence>
<sequence>MRAGQGPADPVLAEGLKRLASRGDLVGRLSARDLRGWELIQLAPKKPEDKDRFDGREKSAN</sequence>